<dbReference type="InterPro" id="IPR035901">
    <property type="entry name" value="GIY-YIG_endonuc_sf"/>
</dbReference>
<gene>
    <name evidence="3" type="ORF">H9633_01070</name>
</gene>
<dbReference type="SUPFAM" id="SSF82771">
    <property type="entry name" value="GIY-YIG endonuclease"/>
    <property type="match status" value="1"/>
</dbReference>
<proteinExistence type="inferred from homology"/>
<evidence type="ECO:0000259" key="2">
    <source>
        <dbReference type="PROSITE" id="PS50164"/>
    </source>
</evidence>
<evidence type="ECO:0000313" key="3">
    <source>
        <dbReference type="EMBL" id="MBD8010887.1"/>
    </source>
</evidence>
<dbReference type="PANTHER" id="PTHR34477">
    <property type="entry name" value="UPF0213 PROTEIN YHBQ"/>
    <property type="match status" value="1"/>
</dbReference>
<protein>
    <submittedName>
        <fullName evidence="3">GIY-YIG nuclease family protein</fullName>
    </submittedName>
</protein>
<accession>A0ABR8W1J0</accession>
<sequence>MPWMYILECADGAFYTGSTNGDVAARVWAHNFDDVHSAAFTRKRRPVRLVYAEDYPTVDAAFAREKQVQGWSRRKKLALIEGRVDELPALSRPAADGDAPDR</sequence>
<dbReference type="PROSITE" id="PS50164">
    <property type="entry name" value="GIY_YIG"/>
    <property type="match status" value="1"/>
</dbReference>
<reference evidence="3 4" key="1">
    <citation type="submission" date="2020-08" db="EMBL/GenBank/DDBJ databases">
        <title>A Genomic Blueprint of the Chicken Gut Microbiome.</title>
        <authorList>
            <person name="Gilroy R."/>
            <person name="Ravi A."/>
            <person name="Getino M."/>
            <person name="Pursley I."/>
            <person name="Horton D.L."/>
            <person name="Alikhan N.-F."/>
            <person name="Baker D."/>
            <person name="Gharbi K."/>
            <person name="Hall N."/>
            <person name="Watson M."/>
            <person name="Adriaenssens E.M."/>
            <person name="Foster-Nyarko E."/>
            <person name="Jarju S."/>
            <person name="Secka A."/>
            <person name="Antonio M."/>
            <person name="Oren A."/>
            <person name="Chaudhuri R."/>
            <person name="La Ragione R.M."/>
            <person name="Hildebrand F."/>
            <person name="Pallen M.J."/>
        </authorList>
    </citation>
    <scope>NUCLEOTIDE SEQUENCE [LARGE SCALE GENOMIC DNA]</scope>
    <source>
        <strain evidence="3 4">Re1</strain>
    </source>
</reference>
<dbReference type="CDD" id="cd10456">
    <property type="entry name" value="GIY-YIG_UPF0213"/>
    <property type="match status" value="1"/>
</dbReference>
<dbReference type="Gene3D" id="3.40.1440.10">
    <property type="entry name" value="GIY-YIG endonuclease"/>
    <property type="match status" value="1"/>
</dbReference>
<dbReference type="InterPro" id="IPR000305">
    <property type="entry name" value="GIY-YIG_endonuc"/>
</dbReference>
<dbReference type="InterPro" id="IPR050190">
    <property type="entry name" value="UPF0213_domain"/>
</dbReference>
<dbReference type="RefSeq" id="WP_071640608.1">
    <property type="nucleotide sequence ID" value="NZ_JACSPX010000001.1"/>
</dbReference>
<dbReference type="EMBL" id="JACSPX010000001">
    <property type="protein sequence ID" value="MBD8010887.1"/>
    <property type="molecule type" value="Genomic_DNA"/>
</dbReference>
<evidence type="ECO:0000313" key="4">
    <source>
        <dbReference type="Proteomes" id="UP000611521"/>
    </source>
</evidence>
<evidence type="ECO:0000256" key="1">
    <source>
        <dbReference type="ARBA" id="ARBA00007435"/>
    </source>
</evidence>
<comment type="caution">
    <text evidence="3">The sequence shown here is derived from an EMBL/GenBank/DDBJ whole genome shotgun (WGS) entry which is preliminary data.</text>
</comment>
<feature type="domain" description="GIY-YIG" evidence="2">
    <location>
        <begin position="1"/>
        <end position="78"/>
    </location>
</feature>
<organism evidence="3 4">
    <name type="scientific">Microbacterium commune</name>
    <dbReference type="NCBI Taxonomy" id="2762219"/>
    <lineage>
        <taxon>Bacteria</taxon>
        <taxon>Bacillati</taxon>
        <taxon>Actinomycetota</taxon>
        <taxon>Actinomycetes</taxon>
        <taxon>Micrococcales</taxon>
        <taxon>Microbacteriaceae</taxon>
        <taxon>Microbacterium</taxon>
    </lineage>
</organism>
<dbReference type="Proteomes" id="UP000611521">
    <property type="component" value="Unassembled WGS sequence"/>
</dbReference>
<name>A0ABR8W1J0_9MICO</name>
<dbReference type="Pfam" id="PF01541">
    <property type="entry name" value="GIY-YIG"/>
    <property type="match status" value="1"/>
</dbReference>
<dbReference type="PANTHER" id="PTHR34477:SF1">
    <property type="entry name" value="UPF0213 PROTEIN YHBQ"/>
    <property type="match status" value="1"/>
</dbReference>
<comment type="similarity">
    <text evidence="1">Belongs to the UPF0213 family.</text>
</comment>
<keyword evidence="4" id="KW-1185">Reference proteome</keyword>